<organism evidence="8 9">
    <name type="scientific">Bradyrhizobium yuanmingense</name>
    <dbReference type="NCBI Taxonomy" id="108015"/>
    <lineage>
        <taxon>Bacteria</taxon>
        <taxon>Pseudomonadati</taxon>
        <taxon>Pseudomonadota</taxon>
        <taxon>Alphaproteobacteria</taxon>
        <taxon>Hyphomicrobiales</taxon>
        <taxon>Nitrobacteraceae</taxon>
        <taxon>Bradyrhizobium</taxon>
    </lineage>
</organism>
<dbReference type="Gene3D" id="2.40.160.20">
    <property type="match status" value="1"/>
</dbReference>
<dbReference type="EMBL" id="JBGBZN010000002">
    <property type="protein sequence ID" value="MEY9470123.1"/>
    <property type="molecule type" value="Genomic_DNA"/>
</dbReference>
<evidence type="ECO:0000256" key="1">
    <source>
        <dbReference type="ARBA" id="ARBA00004442"/>
    </source>
</evidence>
<feature type="domain" description="Outer membrane protein beta-barrel" evidence="7">
    <location>
        <begin position="31"/>
        <end position="234"/>
    </location>
</feature>
<dbReference type="PANTHER" id="PTHR34001:SF3">
    <property type="entry name" value="BLL7405 PROTEIN"/>
    <property type="match status" value="1"/>
</dbReference>
<evidence type="ECO:0000256" key="6">
    <source>
        <dbReference type="SAM" id="SignalP"/>
    </source>
</evidence>
<dbReference type="Proteomes" id="UP001565474">
    <property type="component" value="Unassembled WGS sequence"/>
</dbReference>
<evidence type="ECO:0000256" key="3">
    <source>
        <dbReference type="ARBA" id="ARBA00023136"/>
    </source>
</evidence>
<comment type="caution">
    <text evidence="8">The sequence shown here is derived from an EMBL/GenBank/DDBJ whole genome shotgun (WGS) entry which is preliminary data.</text>
</comment>
<dbReference type="InterPro" id="IPR006315">
    <property type="entry name" value="OM_autotransptr_brl_dom"/>
</dbReference>
<feature type="chain" id="PRO_5046004393" evidence="6">
    <location>
        <begin position="21"/>
        <end position="242"/>
    </location>
</feature>
<dbReference type="InterPro" id="IPR027385">
    <property type="entry name" value="Beta-barrel_OMP"/>
</dbReference>
<proteinExistence type="inferred from homology"/>
<evidence type="ECO:0000259" key="7">
    <source>
        <dbReference type="Pfam" id="PF13505"/>
    </source>
</evidence>
<protein>
    <submittedName>
        <fullName evidence="8">Outer membrane immunogenic protein</fullName>
    </submittedName>
</protein>
<comment type="subcellular location">
    <subcellularLocation>
        <location evidence="1">Cell outer membrane</location>
    </subcellularLocation>
</comment>
<keyword evidence="4" id="KW-0998">Cell outer membrane</keyword>
<dbReference type="InterPro" id="IPR011250">
    <property type="entry name" value="OMP/PagP_B-barrel"/>
</dbReference>
<evidence type="ECO:0000256" key="4">
    <source>
        <dbReference type="ARBA" id="ARBA00023237"/>
    </source>
</evidence>
<accession>A0ABV4GGV7</accession>
<dbReference type="Pfam" id="PF13505">
    <property type="entry name" value="OMP_b-brl"/>
    <property type="match status" value="1"/>
</dbReference>
<keyword evidence="9" id="KW-1185">Reference proteome</keyword>
<evidence type="ECO:0000313" key="9">
    <source>
        <dbReference type="Proteomes" id="UP001565474"/>
    </source>
</evidence>
<name>A0ABV4GGV7_9BRAD</name>
<dbReference type="RefSeq" id="WP_036044076.1">
    <property type="nucleotide sequence ID" value="NZ_JBGBYD010000002.1"/>
</dbReference>
<dbReference type="InterPro" id="IPR051692">
    <property type="entry name" value="OMP-like"/>
</dbReference>
<reference evidence="8 9" key="1">
    <citation type="submission" date="2024-07" db="EMBL/GenBank/DDBJ databases">
        <title>Genomic Encyclopedia of Type Strains, Phase V (KMG-V): Genome sequencing to study the core and pangenomes of soil and plant-associated prokaryotes.</title>
        <authorList>
            <person name="Whitman W."/>
        </authorList>
    </citation>
    <scope>NUCLEOTIDE SEQUENCE [LARGE SCALE GENOMIC DNA]</scope>
    <source>
        <strain evidence="8 9">USDA 222</strain>
    </source>
</reference>
<feature type="signal peptide" evidence="6">
    <location>
        <begin position="1"/>
        <end position="20"/>
    </location>
</feature>
<keyword evidence="2 6" id="KW-0732">Signal</keyword>
<sequence length="242" mass="25745">MKKLAIAAAALVLGTAGASAADLAARPYTKAPAPVAAVYNWTGFYIGAQVGYAWGDNSTREFVTATGVPTGFVQGFNADGVVGGGHIGYNWQFGQFVFGLEGDLEGSDVKGGYRLGNLNGTDFRIDAQASIRGRLGVAFNNSLLYVTGGAAWADMDHTYVLANALFETVSTTRTGWTVGAGWEYGFTPNWSARVEYRYTDFGNFRNASTAAFPGFSYEHDPVFHTVRAGVSYRFGGPAVSAY</sequence>
<evidence type="ECO:0000313" key="8">
    <source>
        <dbReference type="EMBL" id="MEY9470123.1"/>
    </source>
</evidence>
<keyword evidence="3" id="KW-0472">Membrane</keyword>
<evidence type="ECO:0000256" key="2">
    <source>
        <dbReference type="ARBA" id="ARBA00022729"/>
    </source>
</evidence>
<comment type="similarity">
    <text evidence="5">Belongs to the Omp25/RopB family.</text>
</comment>
<gene>
    <name evidence="8" type="ORF">ABH992_002522</name>
</gene>
<evidence type="ECO:0000256" key="5">
    <source>
        <dbReference type="ARBA" id="ARBA00038306"/>
    </source>
</evidence>
<dbReference type="PANTHER" id="PTHR34001">
    <property type="entry name" value="BLL7405 PROTEIN"/>
    <property type="match status" value="1"/>
</dbReference>
<dbReference type="SUPFAM" id="SSF56925">
    <property type="entry name" value="OMPA-like"/>
    <property type="match status" value="1"/>
</dbReference>
<dbReference type="NCBIfam" id="TIGR01414">
    <property type="entry name" value="autotrans_barl"/>
    <property type="match status" value="1"/>
</dbReference>